<dbReference type="InterPro" id="IPR015500">
    <property type="entry name" value="Peptidase_S8_subtilisin-rel"/>
</dbReference>
<dbReference type="InterPro" id="IPR050131">
    <property type="entry name" value="Peptidase_S8_subtilisin-like"/>
</dbReference>
<reference evidence="8" key="1">
    <citation type="submission" date="2019-11" db="EMBL/GenBank/DDBJ databases">
        <authorList>
            <person name="Feng L."/>
        </authorList>
    </citation>
    <scope>NUCLEOTIDE SEQUENCE</scope>
    <source>
        <strain evidence="8">CsymbiosumLFYP84</strain>
    </source>
</reference>
<dbReference type="CDD" id="cd07478">
    <property type="entry name" value="Peptidases_S8_CspA-like"/>
    <property type="match status" value="1"/>
</dbReference>
<feature type="domain" description="Peptidase S8/S53" evidence="7">
    <location>
        <begin position="95"/>
        <end position="308"/>
    </location>
</feature>
<dbReference type="PANTHER" id="PTHR43806">
    <property type="entry name" value="PEPTIDASE S8"/>
    <property type="match status" value="1"/>
</dbReference>
<dbReference type="RefSeq" id="WP_021641216.1">
    <property type="nucleotide sequence ID" value="NZ_CABHNX010000157.1"/>
</dbReference>
<dbReference type="InterPro" id="IPR000209">
    <property type="entry name" value="Peptidase_S8/S53_dom"/>
</dbReference>
<dbReference type="Gene3D" id="3.40.50.200">
    <property type="entry name" value="Peptidase S8/S53 domain"/>
    <property type="match status" value="1"/>
</dbReference>
<evidence type="ECO:0000256" key="6">
    <source>
        <dbReference type="PROSITE-ProRule" id="PRU01240"/>
    </source>
</evidence>
<sequence>MACTENSASESIADFIYRYYVFSPESILQDIDFCYDFVNPQFIVVYQPLSEVEPISIGKDGYDTIPSLYTLLDSANMDSAGILRTFDQPQLGYKGSGTLIGIVDTGIDYQNPVFKNMDGSTRIVGIWDQTIEGQGIETGDIVQDIRYGTSYTEEQINEALNSVEPLSIVPSVDTIGHGTFMAMVAAGNEVPASNFTGAAPESKLAVVKLKPAKKYLRDFYMVSEDAHAYQENDIMLGIKYLLLMARKYSLPLTILLGIGTNTGSHSGSSPLPSYLNHFSNSFGLITVVAGGNETGFGHHYLGHIAAEEEYEEVELRVGSNETGFTVELWARESELYSVAFTSPTGELIPRVPNTSPEEHRLTFLLEDTVIYLSYSGAESATGSQLIMMRFKNPTPGIWKIRVHNELFIQGEYNIWLPTAGLISENTFFLRPDPNTIITEPGNTAGAITVAAYNHRNNSIYIHSSRGYTRLGTIKPDLAAPGVNVVAPDNRAETGTSIAAAHVAGAAANLLSWALRNETVLTLNTSSAKSILIRGARRNSNITYPNREWGYGMLDLYNSFLRIRQ</sequence>
<evidence type="ECO:0000256" key="4">
    <source>
        <dbReference type="ARBA" id="ARBA00022825"/>
    </source>
</evidence>
<accession>A0A6N3HPQ0</accession>
<dbReference type="Pfam" id="PF00082">
    <property type="entry name" value="Peptidase_S8"/>
    <property type="match status" value="2"/>
</dbReference>
<dbReference type="InterPro" id="IPR017310">
    <property type="entry name" value="Pept_S8A_subtilisin_clostridia"/>
</dbReference>
<feature type="active site" description="Charge relay system" evidence="5 6">
    <location>
        <position position="177"/>
    </location>
</feature>
<protein>
    <submittedName>
        <fullName evidence="8">Subtilase family protein</fullName>
    </submittedName>
</protein>
<keyword evidence="4 6" id="KW-0720">Serine protease</keyword>
<dbReference type="PIRSF" id="PIRSF037894">
    <property type="entry name" value="Subtilisin_rel_CspABC"/>
    <property type="match status" value="1"/>
</dbReference>
<evidence type="ECO:0000256" key="2">
    <source>
        <dbReference type="ARBA" id="ARBA00022670"/>
    </source>
</evidence>
<dbReference type="PANTHER" id="PTHR43806:SF11">
    <property type="entry name" value="CEREVISIN-RELATED"/>
    <property type="match status" value="1"/>
</dbReference>
<proteinExistence type="inferred from homology"/>
<keyword evidence="2 6" id="KW-0645">Protease</keyword>
<dbReference type="PROSITE" id="PS00136">
    <property type="entry name" value="SUBTILASE_ASP"/>
    <property type="match status" value="1"/>
</dbReference>
<gene>
    <name evidence="8" type="ORF">CSLFYP84_04116</name>
</gene>
<dbReference type="AlphaFoldDB" id="A0A6N3HPQ0"/>
<dbReference type="InterPro" id="IPR034045">
    <property type="entry name" value="Pep_S8_CspA-like"/>
</dbReference>
<feature type="domain" description="Peptidase S8/S53" evidence="7">
    <location>
        <begin position="436"/>
        <end position="551"/>
    </location>
</feature>
<dbReference type="InterPro" id="IPR036852">
    <property type="entry name" value="Peptidase_S8/S53_dom_sf"/>
</dbReference>
<feature type="active site" description="Charge relay system" evidence="5 6">
    <location>
        <position position="496"/>
    </location>
</feature>
<keyword evidence="3 6" id="KW-0378">Hydrolase</keyword>
<dbReference type="PROSITE" id="PS51892">
    <property type="entry name" value="SUBTILASE"/>
    <property type="match status" value="1"/>
</dbReference>
<dbReference type="Gene3D" id="2.60.120.1290">
    <property type="match status" value="1"/>
</dbReference>
<evidence type="ECO:0000313" key="8">
    <source>
        <dbReference type="EMBL" id="VYU78936.1"/>
    </source>
</evidence>
<dbReference type="GO" id="GO:0006508">
    <property type="term" value="P:proteolysis"/>
    <property type="evidence" value="ECO:0007669"/>
    <property type="project" value="UniProtKB-KW"/>
</dbReference>
<evidence type="ECO:0000256" key="5">
    <source>
        <dbReference type="PIRSR" id="PIRSR615500-1"/>
    </source>
</evidence>
<evidence type="ECO:0000259" key="7">
    <source>
        <dbReference type="Pfam" id="PF00082"/>
    </source>
</evidence>
<dbReference type="SUPFAM" id="SSF52743">
    <property type="entry name" value="Subtilisin-like"/>
    <property type="match status" value="1"/>
</dbReference>
<dbReference type="GO" id="GO:0004252">
    <property type="term" value="F:serine-type endopeptidase activity"/>
    <property type="evidence" value="ECO:0007669"/>
    <property type="project" value="UniProtKB-UniRule"/>
</dbReference>
<dbReference type="InterPro" id="IPR023827">
    <property type="entry name" value="Peptidase_S8_Asp-AS"/>
</dbReference>
<dbReference type="EMBL" id="CACRUA010000074">
    <property type="protein sequence ID" value="VYU78936.1"/>
    <property type="molecule type" value="Genomic_DNA"/>
</dbReference>
<feature type="active site" description="Charge relay system" evidence="5 6">
    <location>
        <position position="104"/>
    </location>
</feature>
<comment type="similarity">
    <text evidence="1 6">Belongs to the peptidase S8 family.</text>
</comment>
<name>A0A6N3HPQ0_CLOSY</name>
<dbReference type="PRINTS" id="PR00723">
    <property type="entry name" value="SUBTILISIN"/>
</dbReference>
<evidence type="ECO:0000256" key="1">
    <source>
        <dbReference type="ARBA" id="ARBA00011073"/>
    </source>
</evidence>
<organism evidence="8">
    <name type="scientific">Clostridium symbiosum</name>
    <name type="common">Bacteroides symbiosus</name>
    <dbReference type="NCBI Taxonomy" id="1512"/>
    <lineage>
        <taxon>Bacteria</taxon>
        <taxon>Bacillati</taxon>
        <taxon>Bacillota</taxon>
        <taxon>Clostridia</taxon>
        <taxon>Lachnospirales</taxon>
        <taxon>Lachnospiraceae</taxon>
        <taxon>Otoolea</taxon>
    </lineage>
</organism>
<evidence type="ECO:0000256" key="3">
    <source>
        <dbReference type="ARBA" id="ARBA00022801"/>
    </source>
</evidence>